<dbReference type="AlphaFoldDB" id="A0A4R1KSS1"/>
<protein>
    <submittedName>
        <fullName evidence="1">Carboxypeptidase-like protein</fullName>
    </submittedName>
</protein>
<sequence>MKRVLLILILFNSYFYLNAQLRPLKGSVSAKDDVEGIHILNRTSAKYTVTDIDGSFEILAKANDTLVFSGLKYQIKEVIVNYSLIDNNNLLVLLEEKINQLDEVTVGKVLTGNIGSDIGNVELKEEVKFYDLGIPGYTGKPKTIEERKLADADGGGPIYTGLGVNFHKLLNRISGRTKRLKEQVELSEKDKCMKRMKDFYSESLFGKIEFTETQKTDYFYFCMDDESFKAICERNNPSETIPFLKKKLAAYQLNLNSVKN</sequence>
<evidence type="ECO:0000313" key="2">
    <source>
        <dbReference type="Proteomes" id="UP000295714"/>
    </source>
</evidence>
<dbReference type="OrthoDB" id="1427655at2"/>
<organism evidence="1 2">
    <name type="scientific">Winogradskyella wandonensis</name>
    <dbReference type="NCBI Taxonomy" id="1442586"/>
    <lineage>
        <taxon>Bacteria</taxon>
        <taxon>Pseudomonadati</taxon>
        <taxon>Bacteroidota</taxon>
        <taxon>Flavobacteriia</taxon>
        <taxon>Flavobacteriales</taxon>
        <taxon>Flavobacteriaceae</taxon>
        <taxon>Winogradskyella</taxon>
    </lineage>
</organism>
<keyword evidence="2" id="KW-1185">Reference proteome</keyword>
<accession>A0A4R1KSS1</accession>
<name>A0A4R1KSS1_9FLAO</name>
<dbReference type="SUPFAM" id="SSF49464">
    <property type="entry name" value="Carboxypeptidase regulatory domain-like"/>
    <property type="match status" value="1"/>
</dbReference>
<reference evidence="1 2" key="1">
    <citation type="journal article" date="2015" name="Stand. Genomic Sci.">
        <title>Genomic Encyclopedia of Bacterial and Archaeal Type Strains, Phase III: the genomes of soil and plant-associated and newly described type strains.</title>
        <authorList>
            <person name="Whitman W.B."/>
            <person name="Woyke T."/>
            <person name="Klenk H.P."/>
            <person name="Zhou Y."/>
            <person name="Lilburn T.G."/>
            <person name="Beck B.J."/>
            <person name="De Vos P."/>
            <person name="Vandamme P."/>
            <person name="Eisen J.A."/>
            <person name="Garrity G."/>
            <person name="Hugenholtz P."/>
            <person name="Kyrpides N.C."/>
        </authorList>
    </citation>
    <scope>NUCLEOTIDE SEQUENCE [LARGE SCALE GENOMIC DNA]</scope>
    <source>
        <strain evidence="1 2">CECT 8445</strain>
    </source>
</reference>
<gene>
    <name evidence="1" type="ORF">DFQ05_1103</name>
</gene>
<keyword evidence="1" id="KW-0645">Protease</keyword>
<dbReference type="EMBL" id="SMGI01000002">
    <property type="protein sequence ID" value="TCK67329.1"/>
    <property type="molecule type" value="Genomic_DNA"/>
</dbReference>
<dbReference type="RefSeq" id="WP_158281894.1">
    <property type="nucleotide sequence ID" value="NZ_SMGI01000002.1"/>
</dbReference>
<keyword evidence="1" id="KW-0121">Carboxypeptidase</keyword>
<dbReference type="Pfam" id="PF13715">
    <property type="entry name" value="CarbopepD_reg_2"/>
    <property type="match status" value="1"/>
</dbReference>
<dbReference type="Proteomes" id="UP000295714">
    <property type="component" value="Unassembled WGS sequence"/>
</dbReference>
<dbReference type="InterPro" id="IPR008969">
    <property type="entry name" value="CarboxyPept-like_regulatory"/>
</dbReference>
<comment type="caution">
    <text evidence="1">The sequence shown here is derived from an EMBL/GenBank/DDBJ whole genome shotgun (WGS) entry which is preliminary data.</text>
</comment>
<dbReference type="GO" id="GO:0004180">
    <property type="term" value="F:carboxypeptidase activity"/>
    <property type="evidence" value="ECO:0007669"/>
    <property type="project" value="UniProtKB-KW"/>
</dbReference>
<proteinExistence type="predicted"/>
<evidence type="ECO:0000313" key="1">
    <source>
        <dbReference type="EMBL" id="TCK67329.1"/>
    </source>
</evidence>
<keyword evidence="1" id="KW-0378">Hydrolase</keyword>